<dbReference type="AlphaFoldDB" id="A0A2V3IXZ5"/>
<dbReference type="Pfam" id="PF09733">
    <property type="entry name" value="VEFS-Box"/>
    <property type="match status" value="1"/>
</dbReference>
<dbReference type="GO" id="GO:0005634">
    <property type="term" value="C:nucleus"/>
    <property type="evidence" value="ECO:0007669"/>
    <property type="project" value="TreeGrafter"/>
</dbReference>
<dbReference type="Proteomes" id="UP000247409">
    <property type="component" value="Unassembled WGS sequence"/>
</dbReference>
<protein>
    <submittedName>
        <fullName evidence="11">Polycomb protein Su(Z)12</fullName>
    </submittedName>
</protein>
<dbReference type="EMBL" id="NBIV01000046">
    <property type="protein sequence ID" value="PXF46010.1"/>
    <property type="molecule type" value="Genomic_DNA"/>
</dbReference>
<comment type="similarity">
    <text evidence="1">Belongs to the VEFS (VRN2-EMF2-FIS2-SU(Z)12) family.</text>
</comment>
<dbReference type="InterPro" id="IPR057540">
    <property type="entry name" value="Znf_SUZ12"/>
</dbReference>
<evidence type="ECO:0000256" key="4">
    <source>
        <dbReference type="ARBA" id="ARBA00022833"/>
    </source>
</evidence>
<dbReference type="PANTHER" id="PTHR22597:SF0">
    <property type="entry name" value="POLYCOMB PROTEIN SUZ12"/>
    <property type="match status" value="1"/>
</dbReference>
<feature type="region of interest" description="Disordered" evidence="8">
    <location>
        <begin position="680"/>
        <end position="700"/>
    </location>
</feature>
<keyword evidence="12" id="KW-1185">Reference proteome</keyword>
<dbReference type="InterPro" id="IPR019135">
    <property type="entry name" value="Polycomb_protein_VEFS-Box"/>
</dbReference>
<keyword evidence="9" id="KW-1133">Transmembrane helix</keyword>
<keyword evidence="9" id="KW-0812">Transmembrane</keyword>
<dbReference type="PROSITE" id="PS00028">
    <property type="entry name" value="ZINC_FINGER_C2H2_1"/>
    <property type="match status" value="1"/>
</dbReference>
<name>A0A2V3IXZ5_9FLOR</name>
<keyword evidence="3" id="KW-0863">Zinc-finger</keyword>
<evidence type="ECO:0000256" key="8">
    <source>
        <dbReference type="SAM" id="MobiDB-lite"/>
    </source>
</evidence>
<sequence>MKMALSTVNGGKFGPSAPPILPALLEIHRRGRPPFLVRTLKYVHEDRKRARRRLWDLGWTRPSYRSAPGARHLILTVRPSRCILRPGIRDKLFEAPREVRDAYTPLLARVRLCLCVRQQNGHYVSFSLRERSLRVWPAEDLFGKDLAPEDISAREAFDVSAVLPILSSEADALSIVVELAPDRGEMHDVSVDHEKLRGELVVWEKGSANGTVVPNGYVSVPLYVVTDKAIQPKQVVLERAVRQANPPLINSPAGQGAPKGLVGAGAASILLHLEGAPQHAISKFVNNHKPRVMVTLTYTSKKVPQWNGIVRHDFVCPWCHRNCYRYRTLLCHFQMEHDQMKFALMSLGPNKSAGSDEESDGLWDRQSVPFLVRFSVERIDQPCVRVIHAPSSSVPKRTRSSDGSVQLPEHVVYVNPDRYGSYMTNATTSAKADEQVREAIERISLRESRGLSEDLSAASTELYENRRRDLLSTVDEELSACCKHCQRPHDHSFKGNVNFCSDWCEATYMASPHLDIPLSDIASGRRRKRINFRQSLGHRKLFHVVTMAPVKEEHFDEDDPDSEDEVDQSWRGHLAIERVMALEDANTMETLWMVMWNKFAHEHFPLPGLYGDRFTRYGLELFAIENRAHIIRLKLRLKFIGFLHVLHVHGLIDSVAVLSIFQCLDGKKKRRDIALSSRPERSIVGGNGRGSRGRRNGNRV</sequence>
<evidence type="ECO:0000256" key="5">
    <source>
        <dbReference type="ARBA" id="ARBA00022853"/>
    </source>
</evidence>
<proteinExistence type="inferred from homology"/>
<dbReference type="PANTHER" id="PTHR22597">
    <property type="entry name" value="POLYCOMB GROUP PROTEIN"/>
    <property type="match status" value="1"/>
</dbReference>
<dbReference type="GO" id="GO:0031490">
    <property type="term" value="F:chromatin DNA binding"/>
    <property type="evidence" value="ECO:0007669"/>
    <property type="project" value="TreeGrafter"/>
</dbReference>
<accession>A0A2V3IXZ5</accession>
<dbReference type="GO" id="GO:0006325">
    <property type="term" value="P:chromatin organization"/>
    <property type="evidence" value="ECO:0007669"/>
    <property type="project" value="UniProtKB-KW"/>
</dbReference>
<keyword evidence="9" id="KW-0472">Membrane</keyword>
<evidence type="ECO:0000256" key="6">
    <source>
        <dbReference type="ARBA" id="ARBA00023015"/>
    </source>
</evidence>
<evidence type="ECO:0000256" key="9">
    <source>
        <dbReference type="SAM" id="Phobius"/>
    </source>
</evidence>
<evidence type="ECO:0000313" key="11">
    <source>
        <dbReference type="EMBL" id="PXF46010.1"/>
    </source>
</evidence>
<gene>
    <name evidence="11" type="ORF">BWQ96_04185</name>
</gene>
<feature type="transmembrane region" description="Helical" evidence="9">
    <location>
        <begin position="639"/>
        <end position="661"/>
    </location>
</feature>
<dbReference type="OrthoDB" id="4415at2759"/>
<dbReference type="Pfam" id="PF23320">
    <property type="entry name" value="Zn_SUZ12"/>
    <property type="match status" value="1"/>
</dbReference>
<dbReference type="CDD" id="cd21553">
    <property type="entry name" value="VEFS-box_EMF2-like"/>
    <property type="match status" value="1"/>
</dbReference>
<comment type="caution">
    <text evidence="11">The sequence shown here is derived from an EMBL/GenBank/DDBJ whole genome shotgun (WGS) entry which is preliminary data.</text>
</comment>
<evidence type="ECO:0000256" key="3">
    <source>
        <dbReference type="ARBA" id="ARBA00022771"/>
    </source>
</evidence>
<evidence type="ECO:0000256" key="7">
    <source>
        <dbReference type="ARBA" id="ARBA00023163"/>
    </source>
</evidence>
<feature type="domain" description="C2H2-type" evidence="10">
    <location>
        <begin position="316"/>
        <end position="337"/>
    </location>
</feature>
<evidence type="ECO:0000259" key="10">
    <source>
        <dbReference type="PROSITE" id="PS00028"/>
    </source>
</evidence>
<reference evidence="11 12" key="1">
    <citation type="journal article" date="2018" name="Mol. Biol. Evol.">
        <title>Analysis of the draft genome of the red seaweed Gracilariopsis chorda provides insights into genome size evolution in Rhodophyta.</title>
        <authorList>
            <person name="Lee J."/>
            <person name="Yang E.C."/>
            <person name="Graf L."/>
            <person name="Yang J.H."/>
            <person name="Qiu H."/>
            <person name="Zel Zion U."/>
            <person name="Chan C.X."/>
            <person name="Stephens T.G."/>
            <person name="Weber A.P.M."/>
            <person name="Boo G.H."/>
            <person name="Boo S.M."/>
            <person name="Kim K.M."/>
            <person name="Shin Y."/>
            <person name="Jung M."/>
            <person name="Lee S.J."/>
            <person name="Yim H.S."/>
            <person name="Lee J.H."/>
            <person name="Bhattacharya D."/>
            <person name="Yoon H.S."/>
        </authorList>
    </citation>
    <scope>NUCLEOTIDE SEQUENCE [LARGE SCALE GENOMIC DNA]</scope>
    <source>
        <strain evidence="11 12">SKKU-2015</strain>
        <tissue evidence="11">Whole body</tissue>
    </source>
</reference>
<keyword evidence="6" id="KW-0805">Transcription regulation</keyword>
<keyword evidence="4" id="KW-0862">Zinc</keyword>
<keyword evidence="2" id="KW-0479">Metal-binding</keyword>
<keyword evidence="5" id="KW-0156">Chromatin regulator</keyword>
<dbReference type="GO" id="GO:0008270">
    <property type="term" value="F:zinc ion binding"/>
    <property type="evidence" value="ECO:0007669"/>
    <property type="project" value="UniProtKB-KW"/>
</dbReference>
<keyword evidence="7" id="KW-0804">Transcription</keyword>
<feature type="compositionally biased region" description="Basic residues" evidence="8">
    <location>
        <begin position="691"/>
        <end position="700"/>
    </location>
</feature>
<dbReference type="InterPro" id="IPR013087">
    <property type="entry name" value="Znf_C2H2_type"/>
</dbReference>
<evidence type="ECO:0000256" key="2">
    <source>
        <dbReference type="ARBA" id="ARBA00022723"/>
    </source>
</evidence>
<organism evidence="11 12">
    <name type="scientific">Gracilariopsis chorda</name>
    <dbReference type="NCBI Taxonomy" id="448386"/>
    <lineage>
        <taxon>Eukaryota</taxon>
        <taxon>Rhodophyta</taxon>
        <taxon>Florideophyceae</taxon>
        <taxon>Rhodymeniophycidae</taxon>
        <taxon>Gracilariales</taxon>
        <taxon>Gracilariaceae</taxon>
        <taxon>Gracilariopsis</taxon>
    </lineage>
</organism>
<evidence type="ECO:0000313" key="12">
    <source>
        <dbReference type="Proteomes" id="UP000247409"/>
    </source>
</evidence>
<evidence type="ECO:0000256" key="1">
    <source>
        <dbReference type="ARBA" id="ARBA00007416"/>
    </source>
</evidence>
<dbReference type="STRING" id="448386.A0A2V3IXZ5"/>